<feature type="transmembrane region" description="Helical" evidence="1">
    <location>
        <begin position="12"/>
        <end position="35"/>
    </location>
</feature>
<keyword evidence="1" id="KW-1133">Transmembrane helix</keyword>
<keyword evidence="1" id="KW-0472">Membrane</keyword>
<evidence type="ECO:0000313" key="2">
    <source>
        <dbReference type="EMBL" id="KAF1999348.1"/>
    </source>
</evidence>
<accession>A0A6A5WE34</accession>
<keyword evidence="3" id="KW-1185">Reference proteome</keyword>
<sequence length="151" mass="18040">MPRINWRRRFVFMAMFTALIGLPWYFFPLCTYSLVLLVSLVNIKRCLRTIVNRKPYTVSSVLDTGWIPIAISSIQALFILTCLLSPTLRRPLTSFAGFHIYMTGHWVATECWRITVYDISRLVYVKRFHRRERVGREEVERRLQKRLSRIR</sequence>
<proteinExistence type="predicted"/>
<keyword evidence="1" id="KW-0812">Transmembrane</keyword>
<gene>
    <name evidence="2" type="ORF">P154DRAFT_577069</name>
</gene>
<dbReference type="EMBL" id="ML977596">
    <property type="protein sequence ID" value="KAF1999348.1"/>
    <property type="molecule type" value="Genomic_DNA"/>
</dbReference>
<reference evidence="2" key="1">
    <citation type="journal article" date="2020" name="Stud. Mycol.">
        <title>101 Dothideomycetes genomes: a test case for predicting lifestyles and emergence of pathogens.</title>
        <authorList>
            <person name="Haridas S."/>
            <person name="Albert R."/>
            <person name="Binder M."/>
            <person name="Bloem J."/>
            <person name="Labutti K."/>
            <person name="Salamov A."/>
            <person name="Andreopoulos B."/>
            <person name="Baker S."/>
            <person name="Barry K."/>
            <person name="Bills G."/>
            <person name="Bluhm B."/>
            <person name="Cannon C."/>
            <person name="Castanera R."/>
            <person name="Culley D."/>
            <person name="Daum C."/>
            <person name="Ezra D."/>
            <person name="Gonzalez J."/>
            <person name="Henrissat B."/>
            <person name="Kuo A."/>
            <person name="Liang C."/>
            <person name="Lipzen A."/>
            <person name="Lutzoni F."/>
            <person name="Magnuson J."/>
            <person name="Mondo S."/>
            <person name="Nolan M."/>
            <person name="Ohm R."/>
            <person name="Pangilinan J."/>
            <person name="Park H.-J."/>
            <person name="Ramirez L."/>
            <person name="Alfaro M."/>
            <person name="Sun H."/>
            <person name="Tritt A."/>
            <person name="Yoshinaga Y."/>
            <person name="Zwiers L.-H."/>
            <person name="Turgeon B."/>
            <person name="Goodwin S."/>
            <person name="Spatafora J."/>
            <person name="Crous P."/>
            <person name="Grigoriev I."/>
        </authorList>
    </citation>
    <scope>NUCLEOTIDE SEQUENCE</scope>
    <source>
        <strain evidence="2">CBS 123094</strain>
    </source>
</reference>
<dbReference type="Proteomes" id="UP000799779">
    <property type="component" value="Unassembled WGS sequence"/>
</dbReference>
<evidence type="ECO:0000313" key="3">
    <source>
        <dbReference type="Proteomes" id="UP000799779"/>
    </source>
</evidence>
<evidence type="ECO:0000256" key="1">
    <source>
        <dbReference type="SAM" id="Phobius"/>
    </source>
</evidence>
<protein>
    <submittedName>
        <fullName evidence="2">Uncharacterized protein</fullName>
    </submittedName>
</protein>
<feature type="transmembrane region" description="Helical" evidence="1">
    <location>
        <begin position="65"/>
        <end position="84"/>
    </location>
</feature>
<dbReference type="AlphaFoldDB" id="A0A6A5WE34"/>
<organism evidence="2 3">
    <name type="scientific">Amniculicola lignicola CBS 123094</name>
    <dbReference type="NCBI Taxonomy" id="1392246"/>
    <lineage>
        <taxon>Eukaryota</taxon>
        <taxon>Fungi</taxon>
        <taxon>Dikarya</taxon>
        <taxon>Ascomycota</taxon>
        <taxon>Pezizomycotina</taxon>
        <taxon>Dothideomycetes</taxon>
        <taxon>Pleosporomycetidae</taxon>
        <taxon>Pleosporales</taxon>
        <taxon>Amniculicolaceae</taxon>
        <taxon>Amniculicola</taxon>
    </lineage>
</organism>
<name>A0A6A5WE34_9PLEO</name>